<protein>
    <submittedName>
        <fullName evidence="3">HigA family addiction module antitoxin</fullName>
    </submittedName>
</protein>
<gene>
    <name evidence="3" type="ORF">V8201_01210</name>
</gene>
<sequence>MTSKSPITTEADWLDNEHAGDLLLSEFLEPENLSVAQLAEAIDIDPDRIHAVIDGRRSVDAETDLRLARYFGLSEGFFLRLQDRYAIVAAKRALAGALDRIVPRPA</sequence>
<keyword evidence="1" id="KW-0238">DNA-binding</keyword>
<dbReference type="CDD" id="cd00093">
    <property type="entry name" value="HTH_XRE"/>
    <property type="match status" value="1"/>
</dbReference>
<dbReference type="SMART" id="SM00530">
    <property type="entry name" value="HTH_XRE"/>
    <property type="match status" value="1"/>
</dbReference>
<name>A0ABU8GZ94_9SPHN</name>
<evidence type="ECO:0000313" key="3">
    <source>
        <dbReference type="EMBL" id="MEI5685689.1"/>
    </source>
</evidence>
<dbReference type="Pfam" id="PF01381">
    <property type="entry name" value="HTH_3"/>
    <property type="match status" value="1"/>
</dbReference>
<feature type="domain" description="HTH cro/C1-type" evidence="2">
    <location>
        <begin position="32"/>
        <end position="78"/>
    </location>
</feature>
<dbReference type="PANTHER" id="PTHR36924">
    <property type="entry name" value="ANTITOXIN HIGA-1"/>
    <property type="match status" value="1"/>
</dbReference>
<dbReference type="InterPro" id="IPR001387">
    <property type="entry name" value="Cro/C1-type_HTH"/>
</dbReference>
<dbReference type="PANTHER" id="PTHR36924:SF1">
    <property type="entry name" value="ANTITOXIN HIGA-1"/>
    <property type="match status" value="1"/>
</dbReference>
<evidence type="ECO:0000259" key="2">
    <source>
        <dbReference type="PROSITE" id="PS50943"/>
    </source>
</evidence>
<accession>A0ABU8GZ94</accession>
<dbReference type="PROSITE" id="PS50943">
    <property type="entry name" value="HTH_CROC1"/>
    <property type="match status" value="1"/>
</dbReference>
<dbReference type="RefSeq" id="WP_271299505.1">
    <property type="nucleotide sequence ID" value="NZ_JBBBDM010000001.1"/>
</dbReference>
<dbReference type="Gene3D" id="1.10.260.40">
    <property type="entry name" value="lambda repressor-like DNA-binding domains"/>
    <property type="match status" value="1"/>
</dbReference>
<dbReference type="NCBIfam" id="TIGR02607">
    <property type="entry name" value="antidote_HigA"/>
    <property type="match status" value="1"/>
</dbReference>
<proteinExistence type="predicted"/>
<evidence type="ECO:0000256" key="1">
    <source>
        <dbReference type="ARBA" id="ARBA00023125"/>
    </source>
</evidence>
<organism evidence="3 4">
    <name type="scientific">Sphingomonas kyungheensis</name>
    <dbReference type="NCBI Taxonomy" id="1069987"/>
    <lineage>
        <taxon>Bacteria</taxon>
        <taxon>Pseudomonadati</taxon>
        <taxon>Pseudomonadota</taxon>
        <taxon>Alphaproteobacteria</taxon>
        <taxon>Sphingomonadales</taxon>
        <taxon>Sphingomonadaceae</taxon>
        <taxon>Sphingomonas</taxon>
    </lineage>
</organism>
<dbReference type="InterPro" id="IPR013430">
    <property type="entry name" value="Toxin_antidote_HigA"/>
</dbReference>
<reference evidence="3 4" key="1">
    <citation type="journal article" date="2013" name="Int. J. Syst. Evol. Microbiol.">
        <title>Sphingomonas kyungheensis sp. nov., a bacterium with ginsenoside-converting activity isolated from soil of a ginseng field.</title>
        <authorList>
            <person name="Son H.M."/>
            <person name="Yang J.E."/>
            <person name="Park Y."/>
            <person name="Han C.K."/>
            <person name="Kim S.G."/>
            <person name="Kook M."/>
            <person name="Yi T.H."/>
        </authorList>
    </citation>
    <scope>NUCLEOTIDE SEQUENCE [LARGE SCALE GENOMIC DNA]</scope>
    <source>
        <strain evidence="3 4">LMG 26582</strain>
    </source>
</reference>
<evidence type="ECO:0000313" key="4">
    <source>
        <dbReference type="Proteomes" id="UP001367771"/>
    </source>
</evidence>
<dbReference type="SUPFAM" id="SSF47413">
    <property type="entry name" value="lambda repressor-like DNA-binding domains"/>
    <property type="match status" value="1"/>
</dbReference>
<keyword evidence="4" id="KW-1185">Reference proteome</keyword>
<comment type="caution">
    <text evidence="3">The sequence shown here is derived from an EMBL/GenBank/DDBJ whole genome shotgun (WGS) entry which is preliminary data.</text>
</comment>
<dbReference type="InterPro" id="IPR010982">
    <property type="entry name" value="Lambda_DNA-bd_dom_sf"/>
</dbReference>
<dbReference type="EMBL" id="JBBBDM010000001">
    <property type="protein sequence ID" value="MEI5685689.1"/>
    <property type="molecule type" value="Genomic_DNA"/>
</dbReference>
<dbReference type="Proteomes" id="UP001367771">
    <property type="component" value="Unassembled WGS sequence"/>
</dbReference>